<feature type="transmembrane region" description="Helical" evidence="1">
    <location>
        <begin position="12"/>
        <end position="29"/>
    </location>
</feature>
<feature type="transmembrane region" description="Helical" evidence="1">
    <location>
        <begin position="49"/>
        <end position="69"/>
    </location>
</feature>
<reference evidence="2" key="1">
    <citation type="journal article" date="2017" name="Science">
        <title>Giant viruses with an expanded complement of translation system components.</title>
        <authorList>
            <person name="Schulz F."/>
            <person name="Yutin N."/>
            <person name="Ivanova N.N."/>
            <person name="Ortega D.R."/>
            <person name="Lee T.K."/>
            <person name="Vierheilig J."/>
            <person name="Daims H."/>
            <person name="Horn M."/>
            <person name="Wagner M."/>
            <person name="Jensen G.J."/>
            <person name="Kyrpides N.C."/>
            <person name="Koonin E.V."/>
            <person name="Woyke T."/>
        </authorList>
    </citation>
    <scope>NUCLEOTIDE SEQUENCE</scope>
    <source>
        <strain evidence="2">ILV1</strain>
    </source>
</reference>
<organism evidence="2">
    <name type="scientific">Indivirus ILV1</name>
    <dbReference type="NCBI Taxonomy" id="1977633"/>
    <lineage>
        <taxon>Viruses</taxon>
        <taxon>Varidnaviria</taxon>
        <taxon>Bamfordvirae</taxon>
        <taxon>Nucleocytoviricota</taxon>
        <taxon>Megaviricetes</taxon>
        <taxon>Imitervirales</taxon>
        <taxon>Mimiviridae</taxon>
        <taxon>Klosneuvirinae</taxon>
        <taxon>Indivirus</taxon>
    </lineage>
</organism>
<protein>
    <submittedName>
        <fullName evidence="2">Uncharacterized protein</fullName>
    </submittedName>
</protein>
<proteinExistence type="predicted"/>
<evidence type="ECO:0000256" key="1">
    <source>
        <dbReference type="SAM" id="Phobius"/>
    </source>
</evidence>
<keyword evidence="1" id="KW-0812">Transmembrane</keyword>
<dbReference type="EMBL" id="KY684085">
    <property type="protein sequence ID" value="ARF09426.1"/>
    <property type="molecule type" value="Genomic_DNA"/>
</dbReference>
<evidence type="ECO:0000313" key="2">
    <source>
        <dbReference type="EMBL" id="ARF09426.1"/>
    </source>
</evidence>
<name>A0A1V0SCI7_9VIRU</name>
<gene>
    <name evidence="2" type="ORF">Indivirus_1_49</name>
</gene>
<accession>A0A1V0SCI7</accession>
<keyword evidence="1" id="KW-1133">Transmembrane helix</keyword>
<keyword evidence="1" id="KW-0472">Membrane</keyword>
<sequence length="80" mass="9312">MIFGTSPVYNAILFYIFLIIILLVVKPDIMYNNKTKKFKSFGCGKDQTFFAFPLVVLASVILFYFFFLFGDILNNYLESQ</sequence>